<reference evidence="3" key="1">
    <citation type="submission" date="2023-09" db="EMBL/GenBank/DDBJ databases">
        <authorList>
            <person name="Li S."/>
            <person name="Li X."/>
            <person name="Zhang C."/>
            <person name="Zhao Z."/>
        </authorList>
    </citation>
    <scope>NUCLEOTIDE SEQUENCE [LARGE SCALE GENOMIC DNA]</scope>
    <source>
        <strain evidence="3">SQ149</strain>
    </source>
</reference>
<gene>
    <name evidence="2" type="ORF">RGQ13_14425</name>
</gene>
<keyword evidence="1" id="KW-0812">Transmembrane</keyword>
<dbReference type="EMBL" id="CP134145">
    <property type="protein sequence ID" value="WNC71311.1"/>
    <property type="molecule type" value="Genomic_DNA"/>
</dbReference>
<keyword evidence="3" id="KW-1185">Reference proteome</keyword>
<evidence type="ECO:0000313" key="2">
    <source>
        <dbReference type="EMBL" id="WNC71311.1"/>
    </source>
</evidence>
<keyword evidence="1" id="KW-1133">Transmembrane helix</keyword>
<name>A0ABY9TR66_9GAMM</name>
<dbReference type="InterPro" id="IPR050445">
    <property type="entry name" value="Bact_polysacc_biosynth/exp"/>
</dbReference>
<evidence type="ECO:0000313" key="3">
    <source>
        <dbReference type="Proteomes" id="UP001258994"/>
    </source>
</evidence>
<dbReference type="Proteomes" id="UP001258994">
    <property type="component" value="Chromosome"/>
</dbReference>
<evidence type="ECO:0000256" key="1">
    <source>
        <dbReference type="SAM" id="Phobius"/>
    </source>
</evidence>
<dbReference type="PANTHER" id="PTHR32309:SF13">
    <property type="entry name" value="FERRIC ENTEROBACTIN TRANSPORT PROTEIN FEPE"/>
    <property type="match status" value="1"/>
</dbReference>
<protein>
    <submittedName>
        <fullName evidence="2">Lipopolysaccharide biosynthesis protein</fullName>
    </submittedName>
</protein>
<accession>A0ABY9TR66</accession>
<sequence length="479" mass="54939">MSRKQIEKIEEEFQKLKGTATETQWNNPDYIIRISKEYDINNVALAYRLMQRAHNLRPNGPAIKARIEKLKQRITTEQPKAIISQSKFEKNLDRSKSFARMYSPLLNSLIDKWRLLPHWFKQPIVLSVFLPWLCFSLYQIIWASPRYESQSQLIVRQPDDMATLDASMAVLSGLGMPATNTDTQLVEAYINSNDMLQYLAENISIKEHFGSISSDFFSRLHNWDSNEDFLAYYQEHILVEIDDVSSIISVKTQGFSPEYAQLLNETIVERAEWFINSVGHKVAQEQLKFVQGEHDITAKKLELAKTNLLAFQKEHNLLDPETEGMAFQKIAYTLEGELSAKKAELYAMKAVMSDDSPKVLSLERVIHALEEQLNDENSRLSGHDESSSLTVGEKVAMFSDYKIDLEIALQTYAGSLVSLEKTRIEAYRKMQFLVVVESSTLPEDNQYPEVVYNISLFGIVLLLFFGIIKIIIATIKELN</sequence>
<feature type="transmembrane region" description="Helical" evidence="1">
    <location>
        <begin position="450"/>
        <end position="472"/>
    </location>
</feature>
<keyword evidence="1" id="KW-0472">Membrane</keyword>
<proteinExistence type="predicted"/>
<dbReference type="RefSeq" id="WP_348390446.1">
    <property type="nucleotide sequence ID" value="NZ_CP134145.1"/>
</dbReference>
<organism evidence="2 3">
    <name type="scientific">Thalassotalea psychrophila</name>
    <dbReference type="NCBI Taxonomy" id="3065647"/>
    <lineage>
        <taxon>Bacteria</taxon>
        <taxon>Pseudomonadati</taxon>
        <taxon>Pseudomonadota</taxon>
        <taxon>Gammaproteobacteria</taxon>
        <taxon>Alteromonadales</taxon>
        <taxon>Colwelliaceae</taxon>
        <taxon>Thalassotalea</taxon>
    </lineage>
</organism>
<dbReference type="PANTHER" id="PTHR32309">
    <property type="entry name" value="TYROSINE-PROTEIN KINASE"/>
    <property type="match status" value="1"/>
</dbReference>